<sequence>MRSMNHLPWTIEEETQETQESEETDAIEEDKGEEVAGEVGMHITFSFVVRSSLLMKRCTPGGDECEQDEDCAFGLYCDTLEGTCCTEEGDC</sequence>
<evidence type="ECO:0000313" key="2">
    <source>
        <dbReference type="EMBL" id="PKY40745.1"/>
    </source>
</evidence>
<dbReference type="AlphaFoldDB" id="A0A2I1G2A2"/>
<accession>A0A2I1G2A2</accession>
<dbReference type="Proteomes" id="UP000234323">
    <property type="component" value="Unassembled WGS sequence"/>
</dbReference>
<comment type="caution">
    <text evidence="2">The sequence shown here is derived from an EMBL/GenBank/DDBJ whole genome shotgun (WGS) entry which is preliminary data.</text>
</comment>
<feature type="region of interest" description="Disordered" evidence="1">
    <location>
        <begin position="1"/>
        <end position="37"/>
    </location>
</feature>
<reference evidence="2 3" key="1">
    <citation type="submission" date="2015-10" db="EMBL/GenBank/DDBJ databases">
        <title>Genome analyses suggest a sexual origin of heterokaryosis in a supposedly ancient asexual fungus.</title>
        <authorList>
            <person name="Ropars J."/>
            <person name="Sedzielewska K."/>
            <person name="Noel J."/>
            <person name="Charron P."/>
            <person name="Farinelli L."/>
            <person name="Marton T."/>
            <person name="Kruger M."/>
            <person name="Pelin A."/>
            <person name="Brachmann A."/>
            <person name="Corradi N."/>
        </authorList>
    </citation>
    <scope>NUCLEOTIDE SEQUENCE [LARGE SCALE GENOMIC DNA]</scope>
    <source>
        <strain evidence="2 3">A4</strain>
    </source>
</reference>
<gene>
    <name evidence="2" type="ORF">RhiirA4_454180</name>
</gene>
<evidence type="ECO:0000313" key="3">
    <source>
        <dbReference type="Proteomes" id="UP000234323"/>
    </source>
</evidence>
<keyword evidence="3" id="KW-1185">Reference proteome</keyword>
<evidence type="ECO:0000256" key="1">
    <source>
        <dbReference type="SAM" id="MobiDB-lite"/>
    </source>
</evidence>
<feature type="compositionally biased region" description="Acidic residues" evidence="1">
    <location>
        <begin position="11"/>
        <end position="36"/>
    </location>
</feature>
<dbReference type="EMBL" id="LLXI01000114">
    <property type="protein sequence ID" value="PKY40745.1"/>
    <property type="molecule type" value="Genomic_DNA"/>
</dbReference>
<name>A0A2I1G2A2_9GLOM</name>
<organism evidence="2 3">
    <name type="scientific">Rhizophagus irregularis</name>
    <dbReference type="NCBI Taxonomy" id="588596"/>
    <lineage>
        <taxon>Eukaryota</taxon>
        <taxon>Fungi</taxon>
        <taxon>Fungi incertae sedis</taxon>
        <taxon>Mucoromycota</taxon>
        <taxon>Glomeromycotina</taxon>
        <taxon>Glomeromycetes</taxon>
        <taxon>Glomerales</taxon>
        <taxon>Glomeraceae</taxon>
        <taxon>Rhizophagus</taxon>
    </lineage>
</organism>
<protein>
    <submittedName>
        <fullName evidence="2">Uncharacterized protein</fullName>
    </submittedName>
</protein>
<proteinExistence type="predicted"/>